<dbReference type="SUPFAM" id="SSF52402">
    <property type="entry name" value="Adenine nucleotide alpha hydrolases-like"/>
    <property type="match status" value="1"/>
</dbReference>
<dbReference type="InterPro" id="IPR014729">
    <property type="entry name" value="Rossmann-like_a/b/a_fold"/>
</dbReference>
<organism evidence="3 4">
    <name type="scientific">Arthrobacter terrae</name>
    <dbReference type="NCBI Taxonomy" id="2935737"/>
    <lineage>
        <taxon>Bacteria</taxon>
        <taxon>Bacillati</taxon>
        <taxon>Actinomycetota</taxon>
        <taxon>Actinomycetes</taxon>
        <taxon>Micrococcales</taxon>
        <taxon>Micrococcaceae</taxon>
        <taxon>Arthrobacter</taxon>
    </lineage>
</organism>
<proteinExistence type="inferred from homology"/>
<dbReference type="InterPro" id="IPR006016">
    <property type="entry name" value="UspA"/>
</dbReference>
<name>A0A931CVH8_9MICC</name>
<dbReference type="EMBL" id="JADNYM010000019">
    <property type="protein sequence ID" value="MBG0740648.1"/>
    <property type="molecule type" value="Genomic_DNA"/>
</dbReference>
<reference evidence="3 4" key="1">
    <citation type="submission" date="2020-11" db="EMBL/GenBank/DDBJ databases">
        <title>Arthrobacter antarcticus sp. nov., isolated from Antarctic Soil.</title>
        <authorList>
            <person name="Li J."/>
        </authorList>
    </citation>
    <scope>NUCLEOTIDE SEQUENCE [LARGE SCALE GENOMIC DNA]</scope>
    <source>
        <strain evidence="3 4">Z1-20</strain>
    </source>
</reference>
<comment type="caution">
    <text evidence="3">The sequence shown here is derived from an EMBL/GenBank/DDBJ whole genome shotgun (WGS) entry which is preliminary data.</text>
</comment>
<protein>
    <submittedName>
        <fullName evidence="3">Universal stress protein</fullName>
    </submittedName>
</protein>
<dbReference type="Pfam" id="PF00582">
    <property type="entry name" value="Usp"/>
    <property type="match status" value="1"/>
</dbReference>
<evidence type="ECO:0000259" key="2">
    <source>
        <dbReference type="Pfam" id="PF00582"/>
    </source>
</evidence>
<dbReference type="PRINTS" id="PR01438">
    <property type="entry name" value="UNVRSLSTRESS"/>
</dbReference>
<dbReference type="PANTHER" id="PTHR46553:SF3">
    <property type="entry name" value="ADENINE NUCLEOTIDE ALPHA HYDROLASES-LIKE SUPERFAMILY PROTEIN"/>
    <property type="match status" value="1"/>
</dbReference>
<dbReference type="AlphaFoldDB" id="A0A931CVH8"/>
<gene>
    <name evidence="3" type="ORF">IV500_14805</name>
</gene>
<feature type="domain" description="UspA" evidence="2">
    <location>
        <begin position="9"/>
        <end position="142"/>
    </location>
</feature>
<dbReference type="Proteomes" id="UP000655366">
    <property type="component" value="Unassembled WGS sequence"/>
</dbReference>
<comment type="similarity">
    <text evidence="1">Belongs to the universal stress protein A family.</text>
</comment>
<evidence type="ECO:0000313" key="4">
    <source>
        <dbReference type="Proteomes" id="UP000655366"/>
    </source>
</evidence>
<dbReference type="RefSeq" id="WP_196397582.1">
    <property type="nucleotide sequence ID" value="NZ_JADNYM010000019.1"/>
</dbReference>
<dbReference type="Gene3D" id="3.40.50.620">
    <property type="entry name" value="HUPs"/>
    <property type="match status" value="1"/>
</dbReference>
<dbReference type="InterPro" id="IPR006015">
    <property type="entry name" value="Universal_stress_UspA"/>
</dbReference>
<evidence type="ECO:0000313" key="3">
    <source>
        <dbReference type="EMBL" id="MBG0740648.1"/>
    </source>
</evidence>
<sequence>MVTQDAQARIVVGLDGSDASIEALREAARLASLLGARVDAMTCWDFPGFYAAPYALNASDFESTARQVLDDSVQGAFDGDIPSNVSARLVQGPARSTLIDASKGAAMLVVGRRGRGGFGGLLLGSVSSACVAHAHCPVLVVHPPKEEGLPTYD</sequence>
<evidence type="ECO:0000256" key="1">
    <source>
        <dbReference type="ARBA" id="ARBA00008791"/>
    </source>
</evidence>
<accession>A0A931CVH8</accession>
<dbReference type="PANTHER" id="PTHR46553">
    <property type="entry name" value="ADENINE NUCLEOTIDE ALPHA HYDROLASES-LIKE SUPERFAMILY PROTEIN"/>
    <property type="match status" value="1"/>
</dbReference>
<keyword evidence="4" id="KW-1185">Reference proteome</keyword>